<proteinExistence type="predicted"/>
<protein>
    <submittedName>
        <fullName evidence="1">Uncharacterized protein</fullName>
    </submittedName>
</protein>
<keyword evidence="2" id="KW-1185">Reference proteome</keyword>
<dbReference type="Proteomes" id="UP000702425">
    <property type="component" value="Unassembled WGS sequence"/>
</dbReference>
<accession>A0ABX2D663</accession>
<name>A0ABX2D663_9CYAN</name>
<gene>
    <name evidence="1" type="ORF">E5S67_05926</name>
</gene>
<evidence type="ECO:0000313" key="1">
    <source>
        <dbReference type="EMBL" id="NQE38142.1"/>
    </source>
</evidence>
<comment type="caution">
    <text evidence="1">The sequence shown here is derived from an EMBL/GenBank/DDBJ whole genome shotgun (WGS) entry which is preliminary data.</text>
</comment>
<dbReference type="EMBL" id="SRRZ01000184">
    <property type="protein sequence ID" value="NQE38142.1"/>
    <property type="molecule type" value="Genomic_DNA"/>
</dbReference>
<organism evidence="1 2">
    <name type="scientific">Microcoleus asticus IPMA8</name>
    <dbReference type="NCBI Taxonomy" id="2563858"/>
    <lineage>
        <taxon>Bacteria</taxon>
        <taxon>Bacillati</taxon>
        <taxon>Cyanobacteriota</taxon>
        <taxon>Cyanophyceae</taxon>
        <taxon>Oscillatoriophycideae</taxon>
        <taxon>Oscillatoriales</taxon>
        <taxon>Microcoleaceae</taxon>
        <taxon>Microcoleus</taxon>
        <taxon>Microcoleus asticus</taxon>
    </lineage>
</organism>
<evidence type="ECO:0000313" key="2">
    <source>
        <dbReference type="Proteomes" id="UP000702425"/>
    </source>
</evidence>
<sequence>MGKLAVKFHNVSIIQHMSFAINDKLCYAKIERYSHWLCIVVISVRDNQPTTPASLFAVIGQQTYVTASINALAKVIKSYVEIARANLTVAEMDCVK</sequence>
<reference evidence="1 2" key="1">
    <citation type="journal article" date="2020" name="Sci. Rep.">
        <title>A novel cyanobacterial geosmin producer, revising GeoA distribution and dispersion patterns in Bacteria.</title>
        <authorList>
            <person name="Churro C."/>
            <person name="Semedo-Aguiar A.P."/>
            <person name="Silva A.D."/>
            <person name="Pereira-Leal J.B."/>
            <person name="Leite R.B."/>
        </authorList>
    </citation>
    <scope>NUCLEOTIDE SEQUENCE [LARGE SCALE GENOMIC DNA]</scope>
    <source>
        <strain evidence="1 2">IPMA8</strain>
    </source>
</reference>